<sequence>MAVLLLLSLATPLQAASSGNPAGRYQAVTETEYSITLTLDSTGKARYEFVGWEADGSAPKQRKVLSGTWHHSGGLLSLQFPRGRFATYSIVPCLSYHEFGQPGCSAGLNLVHTNLADYYGLQRFGLWKSDSLSRNTNP</sequence>
<organism evidence="2 3">
    <name type="scientific">Rhodanobacter hydrolyticus</name>
    <dbReference type="NCBI Taxonomy" id="2250595"/>
    <lineage>
        <taxon>Bacteria</taxon>
        <taxon>Pseudomonadati</taxon>
        <taxon>Pseudomonadota</taxon>
        <taxon>Gammaproteobacteria</taxon>
        <taxon>Lysobacterales</taxon>
        <taxon>Rhodanobacteraceae</taxon>
        <taxon>Rhodanobacter</taxon>
    </lineage>
</organism>
<dbReference type="EMBL" id="JADIKK010000008">
    <property type="protein sequence ID" value="MFK2879459.1"/>
    <property type="molecule type" value="Genomic_DNA"/>
</dbReference>
<dbReference type="RefSeq" id="WP_404616242.1">
    <property type="nucleotide sequence ID" value="NZ_JADIKK010000008.1"/>
</dbReference>
<protein>
    <submittedName>
        <fullName evidence="2">Uncharacterized protein</fullName>
    </submittedName>
</protein>
<name>A0ABW8JB37_9GAMM</name>
<evidence type="ECO:0000256" key="1">
    <source>
        <dbReference type="SAM" id="SignalP"/>
    </source>
</evidence>
<keyword evidence="3" id="KW-1185">Reference proteome</keyword>
<reference evidence="2 3" key="1">
    <citation type="submission" date="2020-10" db="EMBL/GenBank/DDBJ databases">
        <title>Phylogeny of dyella-like bacteria.</title>
        <authorList>
            <person name="Fu J."/>
        </authorList>
    </citation>
    <scope>NUCLEOTIDE SEQUENCE [LARGE SCALE GENOMIC DNA]</scope>
    <source>
        <strain evidence="2 3">KACC 19113</strain>
    </source>
</reference>
<feature type="signal peptide" evidence="1">
    <location>
        <begin position="1"/>
        <end position="15"/>
    </location>
</feature>
<comment type="caution">
    <text evidence="2">The sequence shown here is derived from an EMBL/GenBank/DDBJ whole genome shotgun (WGS) entry which is preliminary data.</text>
</comment>
<evidence type="ECO:0000313" key="2">
    <source>
        <dbReference type="EMBL" id="MFK2879459.1"/>
    </source>
</evidence>
<gene>
    <name evidence="2" type="ORF">ISP25_20500</name>
</gene>
<dbReference type="Proteomes" id="UP001620339">
    <property type="component" value="Unassembled WGS sequence"/>
</dbReference>
<proteinExistence type="predicted"/>
<accession>A0ABW8JB37</accession>
<feature type="chain" id="PRO_5047149646" evidence="1">
    <location>
        <begin position="16"/>
        <end position="138"/>
    </location>
</feature>
<keyword evidence="1" id="KW-0732">Signal</keyword>
<evidence type="ECO:0000313" key="3">
    <source>
        <dbReference type="Proteomes" id="UP001620339"/>
    </source>
</evidence>